<accession>A0ACC8XE20</accession>
<protein>
    <submittedName>
        <fullName evidence="1">Uncharacterized protein</fullName>
    </submittedName>
</protein>
<reference evidence="1" key="1">
    <citation type="submission" date="2016-08" db="EMBL/GenBank/DDBJ databases">
        <authorList>
            <person name="Ngugi D.K."/>
            <person name="Miyake S."/>
            <person name="Stingl U."/>
        </authorList>
    </citation>
    <scope>NUCLEOTIDE SEQUENCE</scope>
    <source>
        <strain evidence="1">SCG-D08WGA-EpuloA1</strain>
    </source>
</reference>
<name>A0ACC8XE20_9FIRM</name>
<evidence type="ECO:0000313" key="2">
    <source>
        <dbReference type="Proteomes" id="UP000188637"/>
    </source>
</evidence>
<comment type="caution">
    <text evidence="1">The sequence shown here is derived from an EMBL/GenBank/DDBJ whole genome shotgun (WGS) entry which is preliminary data.</text>
</comment>
<dbReference type="Proteomes" id="UP000188637">
    <property type="component" value="Unassembled WGS sequence"/>
</dbReference>
<organism evidence="1 2">
    <name type="scientific">Candidatus Epulonipiscium fishelsonii</name>
    <dbReference type="NCBI Taxonomy" id="77094"/>
    <lineage>
        <taxon>Bacteria</taxon>
        <taxon>Bacillati</taxon>
        <taxon>Bacillota</taxon>
        <taxon>Clostridia</taxon>
        <taxon>Lachnospirales</taxon>
        <taxon>Lachnospiraceae</taxon>
        <taxon>Candidatus Epulonipiscium</taxon>
    </lineage>
</organism>
<proteinExistence type="predicted"/>
<dbReference type="EMBL" id="LJHD01000225">
    <property type="protein sequence ID" value="ONI41113.1"/>
    <property type="molecule type" value="Genomic_DNA"/>
</dbReference>
<keyword evidence="2" id="KW-1185">Reference proteome</keyword>
<evidence type="ECO:0000313" key="1">
    <source>
        <dbReference type="EMBL" id="ONI41113.1"/>
    </source>
</evidence>
<gene>
    <name evidence="1" type="ORF">AN640_08250</name>
</gene>
<sequence length="638" mass="70408">MQVENFNIFAKPTISVPVQQNAEIASGPFSIYNGTIIAYNATKDNNFPNVIIPSEIDGEKVTAIGEKVFNRIGLSSVVIPDGVTYIGDFAFNGNKLKQLHLPPSVTSIGDFAFNGNFLTNLTLNEGLINIGASAFSFNQSTNVVFPSTLKTIGNSAFALNQLEAVNLNNGLMSIGNNAFASNHILGINLPTSLDSLGEGILSENSVWITQDEVSNYNYADKTFTVDWQKFLTSHGVNTNEFTLNSFDVYTPDVVSPIPVTLSTTDIAVKLTNYNPIVFNKQRTLFESFKISSTNGKVTLSQDIPIRFRNNMIFIDLGKLKPTMTINQGSNIDFKDNVHAFEMHSGIIPYTITANGTSITSTSSLSPGTYHITFTATDSEEASIDDITPESISKSITVIVLPIKNTITFNSDGGTSVPSQTVDQNTSVSEPSPPTKSGNTFSGWFTDPSCTTPWNPHLPIKDDTTVYAKWTPIKNTITFNSDGGTSVPSQTVDQNTSVSEPSPPTKPDNTFSGWFTDPSCTMPWNPHSPIKGDTTVYAKWTPISLSQLSNTEPKSQRPSEEHYAIDFIIWDEVITEYVKYGEPIDYPAFSLVKGFEFNGWYLDEDYRIKWSEYNFPFKFDIILYPKWDETKSNMEVSLN</sequence>